<accession>A0ABU5GXV5</accession>
<protein>
    <submittedName>
        <fullName evidence="1">Uncharacterized protein</fullName>
    </submittedName>
</protein>
<keyword evidence="2" id="KW-1185">Reference proteome</keyword>
<evidence type="ECO:0000313" key="1">
    <source>
        <dbReference type="EMBL" id="MDY7225871.1"/>
    </source>
</evidence>
<name>A0ABU5GXV5_9BACT</name>
<dbReference type="EMBL" id="JAXIVS010000002">
    <property type="protein sequence ID" value="MDY7225871.1"/>
    <property type="molecule type" value="Genomic_DNA"/>
</dbReference>
<evidence type="ECO:0000313" key="2">
    <source>
        <dbReference type="Proteomes" id="UP001291309"/>
    </source>
</evidence>
<reference evidence="1 2" key="1">
    <citation type="submission" date="2023-12" db="EMBL/GenBank/DDBJ databases">
        <title>the genome sequence of Hyalangium sp. s54d21.</title>
        <authorList>
            <person name="Zhang X."/>
        </authorList>
    </citation>
    <scope>NUCLEOTIDE SEQUENCE [LARGE SCALE GENOMIC DNA]</scope>
    <source>
        <strain evidence="2">s54d21</strain>
    </source>
</reference>
<comment type="caution">
    <text evidence="1">The sequence shown here is derived from an EMBL/GenBank/DDBJ whole genome shotgun (WGS) entry which is preliminary data.</text>
</comment>
<organism evidence="1 2">
    <name type="scientific">Hyalangium rubrum</name>
    <dbReference type="NCBI Taxonomy" id="3103134"/>
    <lineage>
        <taxon>Bacteria</taxon>
        <taxon>Pseudomonadati</taxon>
        <taxon>Myxococcota</taxon>
        <taxon>Myxococcia</taxon>
        <taxon>Myxococcales</taxon>
        <taxon>Cystobacterineae</taxon>
        <taxon>Archangiaceae</taxon>
        <taxon>Hyalangium</taxon>
    </lineage>
</organism>
<dbReference type="RefSeq" id="WP_321544597.1">
    <property type="nucleotide sequence ID" value="NZ_JAXIVS010000002.1"/>
</dbReference>
<gene>
    <name evidence="1" type="ORF">SYV04_05735</name>
</gene>
<dbReference type="Proteomes" id="UP001291309">
    <property type="component" value="Unassembled WGS sequence"/>
</dbReference>
<proteinExistence type="predicted"/>
<sequence length="181" mass="18874">MAESKTIPDPSHPHDGTLGPLRLMMHHVMDRSAAAGIISRPLPGDLPLHRWVPQGVHSLMDLAAGVAVAVAGGLSGDRQAQRTGLALGLGFAGTALLTDTRISVSRLLPIELHELSDYGWGLATIAAPFVKGYARRAPATAAVHVLAGAAVLLGAFVTDYRCRSGMHLGKERVTDPGPISA</sequence>